<dbReference type="AlphaFoldDB" id="A0A7Z0EKB0"/>
<dbReference type="RefSeq" id="WP_179821646.1">
    <property type="nucleotide sequence ID" value="NZ_JACCFS010000001.1"/>
</dbReference>
<protein>
    <submittedName>
        <fullName evidence="2">Uncharacterized protein</fullName>
    </submittedName>
</protein>
<reference evidence="2 3" key="1">
    <citation type="submission" date="2020-07" db="EMBL/GenBank/DDBJ databases">
        <title>Sequencing the genomes of 1000 actinobacteria strains.</title>
        <authorList>
            <person name="Klenk H.-P."/>
        </authorList>
    </citation>
    <scope>NUCLEOTIDE SEQUENCE [LARGE SCALE GENOMIC DNA]</scope>
    <source>
        <strain evidence="2 3">DSM 44442</strain>
    </source>
</reference>
<proteinExistence type="predicted"/>
<organism evidence="2 3">
    <name type="scientific">Nocardiopsis aegyptia</name>
    <dbReference type="NCBI Taxonomy" id="220378"/>
    <lineage>
        <taxon>Bacteria</taxon>
        <taxon>Bacillati</taxon>
        <taxon>Actinomycetota</taxon>
        <taxon>Actinomycetes</taxon>
        <taxon>Streptosporangiales</taxon>
        <taxon>Nocardiopsidaceae</taxon>
        <taxon>Nocardiopsis</taxon>
    </lineage>
</organism>
<feature type="compositionally biased region" description="Basic and acidic residues" evidence="1">
    <location>
        <begin position="33"/>
        <end position="52"/>
    </location>
</feature>
<evidence type="ECO:0000256" key="1">
    <source>
        <dbReference type="SAM" id="MobiDB-lite"/>
    </source>
</evidence>
<comment type="caution">
    <text evidence="2">The sequence shown here is derived from an EMBL/GenBank/DDBJ whole genome shotgun (WGS) entry which is preliminary data.</text>
</comment>
<dbReference type="EMBL" id="JACCFS010000001">
    <property type="protein sequence ID" value="NYJ33459.1"/>
    <property type="molecule type" value="Genomic_DNA"/>
</dbReference>
<gene>
    <name evidence="2" type="ORF">HNR10_001340</name>
</gene>
<sequence>MDAGLPWKTVVRRLRIQVDKILWGRHREYLANRTEEDRERERQEGEEAADRIMRRRHPGRFQSDDPEEGPE</sequence>
<name>A0A7Z0EKB0_9ACTN</name>
<evidence type="ECO:0000313" key="2">
    <source>
        <dbReference type="EMBL" id="NYJ33459.1"/>
    </source>
</evidence>
<accession>A0A7Z0EKB0</accession>
<keyword evidence="3" id="KW-1185">Reference proteome</keyword>
<feature type="region of interest" description="Disordered" evidence="1">
    <location>
        <begin position="33"/>
        <end position="71"/>
    </location>
</feature>
<evidence type="ECO:0000313" key="3">
    <source>
        <dbReference type="Proteomes" id="UP000572051"/>
    </source>
</evidence>
<dbReference type="Proteomes" id="UP000572051">
    <property type="component" value="Unassembled WGS sequence"/>
</dbReference>